<sequence>MYAYVGSRTTRERNARGDGITVYRLDQQAGTLDKVQVVGDLVNPSFLALNRAGNRLYTVHGDLSEISAFAVDKASGKLSFLNRQSCEGKNPVHLALDPSERFLVVSNHIGGSLAVLNVEQDGRLGSLNQLLKLEGPTGPHRVEQPFAKPHFNPFDASGNFVLVPDKGLDRVFSFRFDNGKLFPADQPFVTTREGAGPRHLALHPKAPLAYVVNELDSTVTTYRFDPLSGALHPLQILSSLPASFTGNSRASEIEVDRSGRFLYASNRGYDSIAVYAIDAQSGLLSLVEVEPTAGKTPRFFALTPNQRFVFALNEDSDSIIALAVDAQHGRLSKTGFSVSTGSPVCMVFSA</sequence>
<organism evidence="3 4">
    <name type="scientific">Pseudomonas putida</name>
    <name type="common">Arthrobacter siderocapsulatus</name>
    <dbReference type="NCBI Taxonomy" id="303"/>
    <lineage>
        <taxon>Bacteria</taxon>
        <taxon>Pseudomonadati</taxon>
        <taxon>Pseudomonadota</taxon>
        <taxon>Gammaproteobacteria</taxon>
        <taxon>Pseudomonadales</taxon>
        <taxon>Pseudomonadaceae</taxon>
        <taxon>Pseudomonas</taxon>
    </lineage>
</organism>
<protein>
    <submittedName>
        <fullName evidence="3">Lactonase family protein</fullName>
    </submittedName>
</protein>
<keyword evidence="2" id="KW-0119">Carbohydrate metabolism</keyword>
<dbReference type="SUPFAM" id="SSF51004">
    <property type="entry name" value="C-terminal (heme d1) domain of cytochrome cd1-nitrite reductase"/>
    <property type="match status" value="1"/>
</dbReference>
<evidence type="ECO:0000313" key="4">
    <source>
        <dbReference type="Proteomes" id="UP000298551"/>
    </source>
</evidence>
<proteinExistence type="inferred from homology"/>
<dbReference type="InterPro" id="IPR015943">
    <property type="entry name" value="WD40/YVTN_repeat-like_dom_sf"/>
</dbReference>
<keyword evidence="2" id="KW-0313">Glucose metabolism</keyword>
<dbReference type="PANTHER" id="PTHR30344">
    <property type="entry name" value="6-PHOSPHOGLUCONOLACTONASE-RELATED"/>
    <property type="match status" value="1"/>
</dbReference>
<dbReference type="InterPro" id="IPR019405">
    <property type="entry name" value="Lactonase_7-beta_prop"/>
</dbReference>
<name>A0A4D6XKY5_PSEPU</name>
<dbReference type="GO" id="GO:0006006">
    <property type="term" value="P:glucose metabolic process"/>
    <property type="evidence" value="ECO:0007669"/>
    <property type="project" value="UniProtKB-KW"/>
</dbReference>
<dbReference type="EMBL" id="CP039371">
    <property type="protein sequence ID" value="QCI15410.1"/>
    <property type="molecule type" value="Genomic_DNA"/>
</dbReference>
<dbReference type="InterPro" id="IPR050282">
    <property type="entry name" value="Cycloisomerase_2"/>
</dbReference>
<dbReference type="PANTHER" id="PTHR30344:SF1">
    <property type="entry name" value="6-PHOSPHOGLUCONOLACTONASE"/>
    <property type="match status" value="1"/>
</dbReference>
<dbReference type="RefSeq" id="WP_136917341.1">
    <property type="nucleotide sequence ID" value="NZ_CP039371.1"/>
</dbReference>
<dbReference type="InterPro" id="IPR011048">
    <property type="entry name" value="Haem_d1_sf"/>
</dbReference>
<evidence type="ECO:0000256" key="2">
    <source>
        <dbReference type="ARBA" id="ARBA00022526"/>
    </source>
</evidence>
<evidence type="ECO:0000256" key="1">
    <source>
        <dbReference type="ARBA" id="ARBA00005564"/>
    </source>
</evidence>
<dbReference type="OrthoDB" id="9790815at2"/>
<comment type="similarity">
    <text evidence="1">Belongs to the cycloisomerase 2 family.</text>
</comment>
<dbReference type="Proteomes" id="UP000298551">
    <property type="component" value="Chromosome"/>
</dbReference>
<dbReference type="GO" id="GO:0005829">
    <property type="term" value="C:cytosol"/>
    <property type="evidence" value="ECO:0007669"/>
    <property type="project" value="TreeGrafter"/>
</dbReference>
<dbReference type="AlphaFoldDB" id="A0A4D6XKY5"/>
<evidence type="ECO:0000313" key="3">
    <source>
        <dbReference type="EMBL" id="QCI15410.1"/>
    </source>
</evidence>
<reference evidence="4" key="1">
    <citation type="submission" date="2019-04" db="EMBL/GenBank/DDBJ databases">
        <title>Genome sequence of Pseudomonas putida 1290, an auxin catabolizing strain.</title>
        <authorList>
            <person name="Laird T.S."/>
            <person name="Leveau J.H.J."/>
        </authorList>
    </citation>
    <scope>NUCLEOTIDE SEQUENCE [LARGE SCALE GENOMIC DNA]</scope>
    <source>
        <strain evidence="4">1290</strain>
    </source>
</reference>
<gene>
    <name evidence="3" type="ORF">E6B08_06660</name>
</gene>
<dbReference type="GO" id="GO:0017057">
    <property type="term" value="F:6-phosphogluconolactonase activity"/>
    <property type="evidence" value="ECO:0007669"/>
    <property type="project" value="TreeGrafter"/>
</dbReference>
<dbReference type="Pfam" id="PF10282">
    <property type="entry name" value="Lactonase"/>
    <property type="match status" value="1"/>
</dbReference>
<accession>A0A4D6XKY5</accession>
<dbReference type="Gene3D" id="2.130.10.10">
    <property type="entry name" value="YVTN repeat-like/Quinoprotein amine dehydrogenase"/>
    <property type="match status" value="1"/>
</dbReference>